<proteinExistence type="inferred from homology"/>
<evidence type="ECO:0000256" key="3">
    <source>
        <dbReference type="ARBA" id="ARBA00022801"/>
    </source>
</evidence>
<feature type="compositionally biased region" description="Basic and acidic residues" evidence="5">
    <location>
        <begin position="149"/>
        <end position="159"/>
    </location>
</feature>
<evidence type="ECO:0000313" key="8">
    <source>
        <dbReference type="Proteomes" id="UP001168877"/>
    </source>
</evidence>
<evidence type="ECO:0000259" key="6">
    <source>
        <dbReference type="PROSITE" id="PS50600"/>
    </source>
</evidence>
<feature type="region of interest" description="Disordered" evidence="5">
    <location>
        <begin position="236"/>
        <end position="272"/>
    </location>
</feature>
<feature type="compositionally biased region" description="Polar residues" evidence="5">
    <location>
        <begin position="114"/>
        <end position="124"/>
    </location>
</feature>
<dbReference type="GO" id="GO:0005634">
    <property type="term" value="C:nucleus"/>
    <property type="evidence" value="ECO:0007669"/>
    <property type="project" value="TreeGrafter"/>
</dbReference>
<keyword evidence="8" id="KW-1185">Reference proteome</keyword>
<dbReference type="SUPFAM" id="SSF54001">
    <property type="entry name" value="Cysteine proteinases"/>
    <property type="match status" value="1"/>
</dbReference>
<dbReference type="GO" id="GO:0016926">
    <property type="term" value="P:protein desumoylation"/>
    <property type="evidence" value="ECO:0007669"/>
    <property type="project" value="TreeGrafter"/>
</dbReference>
<feature type="region of interest" description="Disordered" evidence="5">
    <location>
        <begin position="492"/>
        <end position="545"/>
    </location>
</feature>
<accession>A0AA39S9Q5</accession>
<keyword evidence="2" id="KW-0645">Protease</keyword>
<protein>
    <recommendedName>
        <fullName evidence="6">Ubiquitin-like protease family profile domain-containing protein</fullName>
    </recommendedName>
</protein>
<gene>
    <name evidence="7" type="ORF">LWI29_026915</name>
</gene>
<feature type="region of interest" description="Disordered" evidence="5">
    <location>
        <begin position="88"/>
        <end position="167"/>
    </location>
</feature>
<reference evidence="7" key="2">
    <citation type="submission" date="2023-06" db="EMBL/GenBank/DDBJ databases">
        <authorList>
            <person name="Swenson N.G."/>
            <person name="Wegrzyn J.L."/>
            <person name="Mcevoy S.L."/>
        </authorList>
    </citation>
    <scope>NUCLEOTIDE SEQUENCE</scope>
    <source>
        <strain evidence="7">NS2018</strain>
        <tissue evidence="7">Leaf</tissue>
    </source>
</reference>
<dbReference type="PANTHER" id="PTHR12606:SF136">
    <property type="entry name" value="ULP1 PROTEASE FAMILY PROTEIN"/>
    <property type="match status" value="1"/>
</dbReference>
<reference evidence="7" key="1">
    <citation type="journal article" date="2022" name="Plant J.">
        <title>Strategies of tolerance reflected in two North American maple genomes.</title>
        <authorList>
            <person name="McEvoy S.L."/>
            <person name="Sezen U.U."/>
            <person name="Trouern-Trend A."/>
            <person name="McMahon S.M."/>
            <person name="Schaberg P.G."/>
            <person name="Yang J."/>
            <person name="Wegrzyn J.L."/>
            <person name="Swenson N.G."/>
        </authorList>
    </citation>
    <scope>NUCLEOTIDE SEQUENCE</scope>
    <source>
        <strain evidence="7">NS2018</strain>
    </source>
</reference>
<dbReference type="GO" id="GO:0016929">
    <property type="term" value="F:deSUMOylase activity"/>
    <property type="evidence" value="ECO:0007669"/>
    <property type="project" value="TreeGrafter"/>
</dbReference>
<dbReference type="InterPro" id="IPR003653">
    <property type="entry name" value="Peptidase_C48_C"/>
</dbReference>
<comment type="caution">
    <text evidence="7">The sequence shown here is derived from an EMBL/GenBank/DDBJ whole genome shotgun (WGS) entry which is preliminary data.</text>
</comment>
<dbReference type="Pfam" id="PF02902">
    <property type="entry name" value="Peptidase_C48"/>
    <property type="match status" value="1"/>
</dbReference>
<name>A0AA39S9Q5_ACESA</name>
<dbReference type="PANTHER" id="PTHR12606">
    <property type="entry name" value="SENTRIN/SUMO-SPECIFIC PROTEASE"/>
    <property type="match status" value="1"/>
</dbReference>
<keyword evidence="3" id="KW-0378">Hydrolase</keyword>
<dbReference type="EMBL" id="JAUESC010000383">
    <property type="protein sequence ID" value="KAK0585330.1"/>
    <property type="molecule type" value="Genomic_DNA"/>
</dbReference>
<comment type="similarity">
    <text evidence="1">Belongs to the peptidase C48 family.</text>
</comment>
<evidence type="ECO:0000256" key="5">
    <source>
        <dbReference type="SAM" id="MobiDB-lite"/>
    </source>
</evidence>
<sequence>MEAIPSMQRKLGNRFANHGCPRFKNWEFIKRGSTMSQTWLEKEADGTLTGLAELWPTQREEKEDYWRGIDDDISKGPQFVPLKGFVGKEDRAEPPDLSPPPLDETHSPLRHPSSGGTENGLLSSDDNHRTSSPTRPTRQRQAQPPPPPVDRRQQSKRLEGSTSTAIPNQLLDQMRIIVREEVQSAMRTEFETLRTELFALVGIPGRSRGENHAEHVSNPYLPSDPFEAATQGLDTAHTEGSTHIETAPADPTHTKTPPEAPTDLKTAPADPTHTETTLVSLTHTETAPTDPTHTETPLVSLTHTKTCLRSLSQTKSPPTSPAQTETPTTSPVDPTHTKTPPEAPTDPKTAPADPTHTETAPTDPTHTDTPLVSLTHTNTCLGSPAQIESPPTSPVDPTHTKIPPEAPTDPKTAPAALIHPETAPQTASIDPKTAPVDPTDTETPIVSLTHTEKAPAIPAHTGRPPKAPADPTQNETAVASLAHTETAPIHTETDDIHTPLPPSHDVHTPPPPSKRTQHEPDVSESGLPDESTSNRGNPRVGLPPSDRIEIARERYVSKWLRSSYIDPSRPMKMMEVNRKYNAFVNDPNLLFRYIGIDVSVSQSFFRELEDPMEWLGIEHVDAYLNLLCKRKNDPMEKKQFKRKVAVVDCAFFNELTLIWSQIQPDFHAPLKKAFYPGKFNVPLDLIEYAMGNKPAWGTAWNSVDDVIVPCFVGGSHWVFSVVHLGNWNITIYDSNAHLLPNNPKHRQDQVLPLRRLFPLICKRSGYFDDSKRKKQGLNCMKAVRLAPYQFPCQVDGSSCGAFMLKGIEYVMMGKELSFDFVQQDIPAFRKQAARDIFANSIEIE</sequence>
<feature type="region of interest" description="Disordered" evidence="5">
    <location>
        <begin position="311"/>
        <end position="476"/>
    </location>
</feature>
<feature type="domain" description="Ubiquitin-like protease family profile" evidence="6">
    <location>
        <begin position="598"/>
        <end position="810"/>
    </location>
</feature>
<dbReference type="InterPro" id="IPR038765">
    <property type="entry name" value="Papain-like_cys_pep_sf"/>
</dbReference>
<dbReference type="Proteomes" id="UP001168877">
    <property type="component" value="Unassembled WGS sequence"/>
</dbReference>
<dbReference type="AlphaFoldDB" id="A0AA39S9Q5"/>
<organism evidence="7 8">
    <name type="scientific">Acer saccharum</name>
    <name type="common">Sugar maple</name>
    <dbReference type="NCBI Taxonomy" id="4024"/>
    <lineage>
        <taxon>Eukaryota</taxon>
        <taxon>Viridiplantae</taxon>
        <taxon>Streptophyta</taxon>
        <taxon>Embryophyta</taxon>
        <taxon>Tracheophyta</taxon>
        <taxon>Spermatophyta</taxon>
        <taxon>Magnoliopsida</taxon>
        <taxon>eudicotyledons</taxon>
        <taxon>Gunneridae</taxon>
        <taxon>Pentapetalae</taxon>
        <taxon>rosids</taxon>
        <taxon>malvids</taxon>
        <taxon>Sapindales</taxon>
        <taxon>Sapindaceae</taxon>
        <taxon>Hippocastanoideae</taxon>
        <taxon>Acereae</taxon>
        <taxon>Acer</taxon>
    </lineage>
</organism>
<evidence type="ECO:0000313" key="7">
    <source>
        <dbReference type="EMBL" id="KAK0585330.1"/>
    </source>
</evidence>
<feature type="compositionally biased region" description="Low complexity" evidence="5">
    <location>
        <begin position="346"/>
        <end position="370"/>
    </location>
</feature>
<keyword evidence="4" id="KW-0788">Thiol protease</keyword>
<dbReference type="GO" id="GO:0006508">
    <property type="term" value="P:proteolysis"/>
    <property type="evidence" value="ECO:0007669"/>
    <property type="project" value="UniProtKB-KW"/>
</dbReference>
<evidence type="ECO:0000256" key="4">
    <source>
        <dbReference type="ARBA" id="ARBA00022807"/>
    </source>
</evidence>
<evidence type="ECO:0000256" key="1">
    <source>
        <dbReference type="ARBA" id="ARBA00005234"/>
    </source>
</evidence>
<evidence type="ECO:0000256" key="2">
    <source>
        <dbReference type="ARBA" id="ARBA00022670"/>
    </source>
</evidence>
<feature type="compositionally biased region" description="Polar residues" evidence="5">
    <location>
        <begin position="372"/>
        <end position="381"/>
    </location>
</feature>
<dbReference type="PROSITE" id="PS50600">
    <property type="entry name" value="ULP_PROTEASE"/>
    <property type="match status" value="1"/>
</dbReference>
<feature type="compositionally biased region" description="Low complexity" evidence="5">
    <location>
        <begin position="130"/>
        <end position="142"/>
    </location>
</feature>
<dbReference type="PRINTS" id="PR01217">
    <property type="entry name" value="PRICHEXTENSN"/>
</dbReference>
<feature type="compositionally biased region" description="Polar residues" evidence="5">
    <location>
        <begin position="311"/>
        <end position="332"/>
    </location>
</feature>
<dbReference type="Gene3D" id="3.40.395.10">
    <property type="entry name" value="Adenoviral Proteinase, Chain A"/>
    <property type="match status" value="1"/>
</dbReference>